<comment type="subunit">
    <text evidence="10">Homodimer. Interacts (via the Fibrinogen C-terminal domain) with LAG3 (via Ig-like domains 1 and 2).</text>
</comment>
<evidence type="ECO:0000256" key="2">
    <source>
        <dbReference type="ARBA" id="ARBA00022525"/>
    </source>
</evidence>
<keyword evidence="3" id="KW-0732">Signal</keyword>
<dbReference type="EMBL" id="AZIM01000114">
    <property type="protein sequence ID" value="ETE73283.1"/>
    <property type="molecule type" value="Genomic_DNA"/>
</dbReference>
<dbReference type="CDD" id="cd00087">
    <property type="entry name" value="FReD"/>
    <property type="match status" value="1"/>
</dbReference>
<dbReference type="PANTHER" id="PTHR47221:SF8">
    <property type="entry name" value="FIBRINOGEN LIKE 1A"/>
    <property type="match status" value="1"/>
</dbReference>
<dbReference type="SUPFAM" id="SSF56496">
    <property type="entry name" value="Fibrinogen C-terminal domain-like"/>
    <property type="match status" value="2"/>
</dbReference>
<dbReference type="OrthoDB" id="7725475at2759"/>
<dbReference type="InterPro" id="IPR020837">
    <property type="entry name" value="Fibrinogen_CS"/>
</dbReference>
<dbReference type="InterPro" id="IPR036056">
    <property type="entry name" value="Fibrinogen-like_C"/>
</dbReference>
<evidence type="ECO:0000256" key="8">
    <source>
        <dbReference type="ARBA" id="ARBA00039489"/>
    </source>
</evidence>
<keyword evidence="5" id="KW-0175">Coiled coil</keyword>
<organism evidence="12 13">
    <name type="scientific">Ophiophagus hannah</name>
    <name type="common">King cobra</name>
    <name type="synonym">Naja hannah</name>
    <dbReference type="NCBI Taxonomy" id="8665"/>
    <lineage>
        <taxon>Eukaryota</taxon>
        <taxon>Metazoa</taxon>
        <taxon>Chordata</taxon>
        <taxon>Craniata</taxon>
        <taxon>Vertebrata</taxon>
        <taxon>Euteleostomi</taxon>
        <taxon>Lepidosauria</taxon>
        <taxon>Squamata</taxon>
        <taxon>Bifurcata</taxon>
        <taxon>Unidentata</taxon>
        <taxon>Episquamata</taxon>
        <taxon>Toxicofera</taxon>
        <taxon>Serpentes</taxon>
        <taxon>Colubroidea</taxon>
        <taxon>Elapidae</taxon>
        <taxon>Elapinae</taxon>
        <taxon>Ophiophagus</taxon>
    </lineage>
</organism>
<keyword evidence="7" id="KW-1015">Disulfide bond</keyword>
<sequence length="283" mass="32837">MSPMSFLSFLKTVGSCFQEQLRLQAQVRLLEHSVKQQQARIVNLLMERDIQSRDKEGENTVINLGEETNYKDCAEIYHAGHTQSGFYKMKPLKSPSGFFAYCDMAEGGNYTLRIDLSDFMDEQRFAQYEKFRVADEQVVEVASLELGIRNTQHKKITISQMLYHSEFWNSYKMNCGQYSGTAGDSLTGGFHPEVKWWANHQGMKFSTKDRDNDNYEKNCAEEDQAGWWFNRCHTANLNGLYYNGPYSARTDNGIVWYTWRGWWYSLKTVVMKVRPSNFSPSVA</sequence>
<evidence type="ECO:0000256" key="4">
    <source>
        <dbReference type="ARBA" id="ARBA00022859"/>
    </source>
</evidence>
<evidence type="ECO:0000256" key="10">
    <source>
        <dbReference type="ARBA" id="ARBA00049681"/>
    </source>
</evidence>
<dbReference type="Pfam" id="PF00147">
    <property type="entry name" value="Fibrinogen_C"/>
    <property type="match status" value="1"/>
</dbReference>
<evidence type="ECO:0000256" key="1">
    <source>
        <dbReference type="ARBA" id="ARBA00004613"/>
    </source>
</evidence>
<keyword evidence="13" id="KW-1185">Reference proteome</keyword>
<keyword evidence="2" id="KW-0964">Secreted</keyword>
<dbReference type="InterPro" id="IPR002181">
    <property type="entry name" value="Fibrinogen_a/b/g_C_dom"/>
</dbReference>
<dbReference type="PROSITE" id="PS00514">
    <property type="entry name" value="FIBRINOGEN_C_1"/>
    <property type="match status" value="1"/>
</dbReference>
<dbReference type="GO" id="GO:0030674">
    <property type="term" value="F:protein-macromolecule adaptor activity"/>
    <property type="evidence" value="ECO:0007669"/>
    <property type="project" value="TreeGrafter"/>
</dbReference>
<dbReference type="GO" id="GO:0042730">
    <property type="term" value="P:fibrinolysis"/>
    <property type="evidence" value="ECO:0007669"/>
    <property type="project" value="TreeGrafter"/>
</dbReference>
<name>V8PGY2_OPHHA</name>
<protein>
    <recommendedName>
        <fullName evidence="8">Fibrinogen-like protein 1</fullName>
    </recommendedName>
</protein>
<dbReference type="SMART" id="SM00186">
    <property type="entry name" value="FBG"/>
    <property type="match status" value="1"/>
</dbReference>
<comment type="caution">
    <text evidence="12">The sequence shown here is derived from an EMBL/GenBank/DDBJ whole genome shotgun (WGS) entry which is preliminary data.</text>
</comment>
<evidence type="ECO:0000256" key="6">
    <source>
        <dbReference type="ARBA" id="ARBA00023130"/>
    </source>
</evidence>
<evidence type="ECO:0000256" key="9">
    <source>
        <dbReference type="ARBA" id="ARBA00049639"/>
    </source>
</evidence>
<gene>
    <name evidence="12" type="primary">FGL1</name>
    <name evidence="12" type="ORF">L345_00877</name>
</gene>
<dbReference type="PROSITE" id="PS51406">
    <property type="entry name" value="FIBRINOGEN_C_2"/>
    <property type="match status" value="1"/>
</dbReference>
<dbReference type="GO" id="GO:0002250">
    <property type="term" value="P:adaptive immune response"/>
    <property type="evidence" value="ECO:0007669"/>
    <property type="project" value="UniProtKB-KW"/>
</dbReference>
<evidence type="ECO:0000313" key="13">
    <source>
        <dbReference type="Proteomes" id="UP000018936"/>
    </source>
</evidence>
<evidence type="ECO:0000256" key="7">
    <source>
        <dbReference type="ARBA" id="ARBA00023157"/>
    </source>
</evidence>
<dbReference type="InterPro" id="IPR014716">
    <property type="entry name" value="Fibrinogen_a/b/g_C_1"/>
</dbReference>
<keyword evidence="4" id="KW-0391">Immunity</keyword>
<dbReference type="PANTHER" id="PTHR47221">
    <property type="entry name" value="FIBRINOGEN ALPHA CHAIN"/>
    <property type="match status" value="1"/>
</dbReference>
<dbReference type="GO" id="GO:0070527">
    <property type="term" value="P:platelet aggregation"/>
    <property type="evidence" value="ECO:0007669"/>
    <property type="project" value="TreeGrafter"/>
</dbReference>
<proteinExistence type="predicted"/>
<comment type="function">
    <text evidence="9">Immune suppressive molecule that inhibits antigen-specific T-cell activation by acting as a major ligand of LAG3. Responsible for LAG3 T-cell inhibitory function. Binds LAG3 independently from MHC class II (MHC-II). Secreted by, and promotes growth of, hepatocytes.</text>
</comment>
<evidence type="ECO:0000313" key="12">
    <source>
        <dbReference type="EMBL" id="ETE73283.1"/>
    </source>
</evidence>
<dbReference type="GO" id="GO:0072377">
    <property type="term" value="P:blood coagulation, common pathway"/>
    <property type="evidence" value="ECO:0007669"/>
    <property type="project" value="TreeGrafter"/>
</dbReference>
<dbReference type="Proteomes" id="UP000018936">
    <property type="component" value="Unassembled WGS sequence"/>
</dbReference>
<comment type="subcellular location">
    <subcellularLocation>
        <location evidence="1">Secreted</location>
    </subcellularLocation>
</comment>
<reference evidence="12 13" key="1">
    <citation type="journal article" date="2013" name="Proc. Natl. Acad. Sci. U.S.A.">
        <title>The king cobra genome reveals dynamic gene evolution and adaptation in the snake venom system.</title>
        <authorList>
            <person name="Vonk F.J."/>
            <person name="Casewell N.R."/>
            <person name="Henkel C.V."/>
            <person name="Heimberg A.M."/>
            <person name="Jansen H.J."/>
            <person name="McCleary R.J."/>
            <person name="Kerkkamp H.M."/>
            <person name="Vos R.A."/>
            <person name="Guerreiro I."/>
            <person name="Calvete J.J."/>
            <person name="Wuster W."/>
            <person name="Woods A.E."/>
            <person name="Logan J.M."/>
            <person name="Harrison R.A."/>
            <person name="Castoe T.A."/>
            <person name="de Koning A.P."/>
            <person name="Pollock D.D."/>
            <person name="Yandell M."/>
            <person name="Calderon D."/>
            <person name="Renjifo C."/>
            <person name="Currier R.B."/>
            <person name="Salgado D."/>
            <person name="Pla D."/>
            <person name="Sanz L."/>
            <person name="Hyder A.S."/>
            <person name="Ribeiro J.M."/>
            <person name="Arntzen J.W."/>
            <person name="van den Thillart G.E."/>
            <person name="Boetzer M."/>
            <person name="Pirovano W."/>
            <person name="Dirks R.P."/>
            <person name="Spaink H.P."/>
            <person name="Duboule D."/>
            <person name="McGlinn E."/>
            <person name="Kini R.M."/>
            <person name="Richardson M.K."/>
        </authorList>
    </citation>
    <scope>NUCLEOTIDE SEQUENCE</scope>
    <source>
        <tissue evidence="12">Blood</tissue>
    </source>
</reference>
<feature type="non-terminal residue" evidence="12">
    <location>
        <position position="1"/>
    </location>
</feature>
<keyword evidence="6" id="KW-1064">Adaptive immunity</keyword>
<evidence type="ECO:0000256" key="5">
    <source>
        <dbReference type="ARBA" id="ARBA00023054"/>
    </source>
</evidence>
<evidence type="ECO:0000259" key="11">
    <source>
        <dbReference type="PROSITE" id="PS51406"/>
    </source>
</evidence>
<dbReference type="GO" id="GO:0034116">
    <property type="term" value="P:positive regulation of heterotypic cell-cell adhesion"/>
    <property type="evidence" value="ECO:0007669"/>
    <property type="project" value="TreeGrafter"/>
</dbReference>
<feature type="domain" description="Fibrinogen C-terminal" evidence="11">
    <location>
        <begin position="64"/>
        <end position="277"/>
    </location>
</feature>
<dbReference type="Gene3D" id="3.90.215.10">
    <property type="entry name" value="Gamma Fibrinogen, chain A, domain 1"/>
    <property type="match status" value="2"/>
</dbReference>
<accession>V8PGY2</accession>
<dbReference type="GO" id="GO:0005201">
    <property type="term" value="F:extracellular matrix structural constituent"/>
    <property type="evidence" value="ECO:0007669"/>
    <property type="project" value="TreeGrafter"/>
</dbReference>
<evidence type="ECO:0000256" key="3">
    <source>
        <dbReference type="ARBA" id="ARBA00022729"/>
    </source>
</evidence>
<dbReference type="AlphaFoldDB" id="V8PGY2"/>
<dbReference type="InterPro" id="IPR037579">
    <property type="entry name" value="FIB_ANG-like"/>
</dbReference>
<dbReference type="GO" id="GO:0005577">
    <property type="term" value="C:fibrinogen complex"/>
    <property type="evidence" value="ECO:0007669"/>
    <property type="project" value="TreeGrafter"/>
</dbReference>